<sequence>MPVDFNRMRACLWLLNLAMAVLTAVWMRAAGLSLAIASAVLPALSCAVLEGLATFYSTRRPEPRFAVSLSGLAQIIAFSASAALLSYAVAATGGPLWDGTFEAADRSLGLDWLAYLHGFNDHPRLSLLLSLAYRSLMPQMIVLVIVLGFGGHLRAVPQVALAFMIAALTTVLISGLVPAVAMFVHLGLRPENFPGLNPTAAYVHLAHLTGLRDGTLRVISLDQVEGIITFPSFHAALGVLFMRYFWISKMTRWPGLALNAMLIAATPIDGGHYFVDVGAGAVIAVAAIAIAGRVSRSVGRTDSRPECDARPVRLGDGVAPRWS</sequence>
<feature type="region of interest" description="Disordered" evidence="1">
    <location>
        <begin position="299"/>
        <end position="323"/>
    </location>
</feature>
<evidence type="ECO:0000313" key="5">
    <source>
        <dbReference type="Proteomes" id="UP000012488"/>
    </source>
</evidence>
<dbReference type="OrthoDB" id="7584858at2"/>
<feature type="transmembrane region" description="Helical" evidence="2">
    <location>
        <begin position="30"/>
        <end position="53"/>
    </location>
</feature>
<feature type="transmembrane region" description="Helical" evidence="2">
    <location>
        <begin position="226"/>
        <end position="246"/>
    </location>
</feature>
<evidence type="ECO:0000259" key="3">
    <source>
        <dbReference type="Pfam" id="PF14378"/>
    </source>
</evidence>
<keyword evidence="2" id="KW-0812">Transmembrane</keyword>
<keyword evidence="2" id="KW-0472">Membrane</keyword>
<keyword evidence="2" id="KW-1133">Transmembrane helix</keyword>
<feature type="transmembrane region" description="Helical" evidence="2">
    <location>
        <begin position="274"/>
        <end position="294"/>
    </location>
</feature>
<reference evidence="4 5" key="1">
    <citation type="journal article" date="2012" name="Genet. Mol. Biol.">
        <title>Analysis of 16S rRNA and mxaF genes revealing insights into Methylobacterium niche-specific plant association.</title>
        <authorList>
            <person name="Dourado M.N."/>
            <person name="Andreote F.D."/>
            <person name="Dini-Andreote F."/>
            <person name="Conti R."/>
            <person name="Araujo J.M."/>
            <person name="Araujo W.L."/>
        </authorList>
    </citation>
    <scope>NUCLEOTIDE SEQUENCE [LARGE SCALE GENOMIC DNA]</scope>
    <source>
        <strain evidence="4 5">SR1.6/6</strain>
    </source>
</reference>
<feature type="transmembrane region" description="Helical" evidence="2">
    <location>
        <begin position="65"/>
        <end position="90"/>
    </location>
</feature>
<dbReference type="Proteomes" id="UP000012488">
    <property type="component" value="Chromosome"/>
</dbReference>
<organism evidence="4 5">
    <name type="scientific">Methylobacterium mesophilicum SR1.6/6</name>
    <dbReference type="NCBI Taxonomy" id="908290"/>
    <lineage>
        <taxon>Bacteria</taxon>
        <taxon>Pseudomonadati</taxon>
        <taxon>Pseudomonadota</taxon>
        <taxon>Alphaproteobacteria</taxon>
        <taxon>Hyphomicrobiales</taxon>
        <taxon>Methylobacteriaceae</taxon>
        <taxon>Methylobacterium</taxon>
    </lineage>
</organism>
<dbReference type="EMBL" id="CP043538">
    <property type="protein sequence ID" value="QGY05802.1"/>
    <property type="molecule type" value="Genomic_DNA"/>
</dbReference>
<dbReference type="RefSeq" id="WP_010684684.1">
    <property type="nucleotide sequence ID" value="NZ_CP043538.1"/>
</dbReference>
<feature type="transmembrane region" description="Helical" evidence="2">
    <location>
        <begin position="131"/>
        <end position="149"/>
    </location>
</feature>
<feature type="transmembrane region" description="Helical" evidence="2">
    <location>
        <begin position="253"/>
        <end position="268"/>
    </location>
</feature>
<reference evidence="4 5" key="2">
    <citation type="journal article" date="2013" name="Genome Announc.">
        <title>Draft Genome Sequence of Methylobacterium mesophilicum Strain SR1.6/6, Isolated from Citrus sinensis.</title>
        <authorList>
            <person name="Marinho Almeida D."/>
            <person name="Dini-Andreote F."/>
            <person name="Camargo Neves A.A."/>
            <person name="Juca Ramos R.T."/>
            <person name="Andreote F.D."/>
            <person name="Carneiro A.R."/>
            <person name="Oliveira de Souza Lima A."/>
            <person name="Caracciolo Gomes de Sa P.H."/>
            <person name="Ribeiro Barbosa M.S."/>
            <person name="Araujo W.L."/>
            <person name="Silva A."/>
        </authorList>
    </citation>
    <scope>NUCLEOTIDE SEQUENCE [LARGE SCALE GENOMIC DNA]</scope>
    <source>
        <strain evidence="4 5">SR1.6/6</strain>
    </source>
</reference>
<accession>A0A6B9FUU9</accession>
<dbReference type="KEGG" id="mmes:MMSR116_30805"/>
<evidence type="ECO:0000256" key="1">
    <source>
        <dbReference type="SAM" id="MobiDB-lite"/>
    </source>
</evidence>
<evidence type="ECO:0000256" key="2">
    <source>
        <dbReference type="SAM" id="Phobius"/>
    </source>
</evidence>
<evidence type="ECO:0000313" key="4">
    <source>
        <dbReference type="EMBL" id="QGY05802.1"/>
    </source>
</evidence>
<name>A0A6B9FUU9_9HYPH</name>
<dbReference type="SUPFAM" id="SSF48317">
    <property type="entry name" value="Acid phosphatase/Vanadium-dependent haloperoxidase"/>
    <property type="match status" value="1"/>
</dbReference>
<protein>
    <submittedName>
        <fullName evidence="4">Phosphatase PAP2 family protein</fullName>
    </submittedName>
</protein>
<proteinExistence type="predicted"/>
<dbReference type="Pfam" id="PF14378">
    <property type="entry name" value="PAP2_3"/>
    <property type="match status" value="1"/>
</dbReference>
<dbReference type="InterPro" id="IPR036938">
    <property type="entry name" value="PAP2/HPO_sf"/>
</dbReference>
<feature type="transmembrane region" description="Helical" evidence="2">
    <location>
        <begin position="161"/>
        <end position="188"/>
    </location>
</feature>
<gene>
    <name evidence="4" type="ORF">MMSR116_30805</name>
</gene>
<dbReference type="GO" id="GO:0016020">
    <property type="term" value="C:membrane"/>
    <property type="evidence" value="ECO:0007669"/>
    <property type="project" value="UniProtKB-SubCell"/>
</dbReference>
<dbReference type="InterPro" id="IPR026841">
    <property type="entry name" value="Aur1/Ipt1"/>
</dbReference>
<feature type="domain" description="Inositolphosphotransferase Aur1/Ipt1" evidence="3">
    <location>
        <begin position="103"/>
        <end position="290"/>
    </location>
</feature>
<dbReference type="AlphaFoldDB" id="A0A6B9FUU9"/>
<feature type="compositionally biased region" description="Basic and acidic residues" evidence="1">
    <location>
        <begin position="299"/>
        <end position="313"/>
    </location>
</feature>